<accession>A0A0A9CE55</accession>
<dbReference type="AlphaFoldDB" id="A0A0A9CE55"/>
<sequence>MSFFTDCSKHKFKSLDLPGSSISPLFSKGSFTFCTLLAEISIFQCNLQFFQP</sequence>
<evidence type="ECO:0000313" key="1">
    <source>
        <dbReference type="EMBL" id="JAD74584.1"/>
    </source>
</evidence>
<protein>
    <submittedName>
        <fullName evidence="1">Pco088261</fullName>
    </submittedName>
</protein>
<dbReference type="EMBL" id="GBRH01223311">
    <property type="protein sequence ID" value="JAD74584.1"/>
    <property type="molecule type" value="Transcribed_RNA"/>
</dbReference>
<proteinExistence type="predicted"/>
<organism evidence="1">
    <name type="scientific">Arundo donax</name>
    <name type="common">Giant reed</name>
    <name type="synonym">Donax arundinaceus</name>
    <dbReference type="NCBI Taxonomy" id="35708"/>
    <lineage>
        <taxon>Eukaryota</taxon>
        <taxon>Viridiplantae</taxon>
        <taxon>Streptophyta</taxon>
        <taxon>Embryophyta</taxon>
        <taxon>Tracheophyta</taxon>
        <taxon>Spermatophyta</taxon>
        <taxon>Magnoliopsida</taxon>
        <taxon>Liliopsida</taxon>
        <taxon>Poales</taxon>
        <taxon>Poaceae</taxon>
        <taxon>PACMAD clade</taxon>
        <taxon>Arundinoideae</taxon>
        <taxon>Arundineae</taxon>
        <taxon>Arundo</taxon>
    </lineage>
</organism>
<reference evidence="1" key="1">
    <citation type="submission" date="2014-09" db="EMBL/GenBank/DDBJ databases">
        <authorList>
            <person name="Magalhaes I.L.F."/>
            <person name="Oliveira U."/>
            <person name="Santos F.R."/>
            <person name="Vidigal T.H.D.A."/>
            <person name="Brescovit A.D."/>
            <person name="Santos A.J."/>
        </authorList>
    </citation>
    <scope>NUCLEOTIDE SEQUENCE</scope>
    <source>
        <tissue evidence="1">Shoot tissue taken approximately 20 cm above the soil surface</tissue>
    </source>
</reference>
<name>A0A0A9CE55_ARUDO</name>
<reference evidence="1" key="2">
    <citation type="journal article" date="2015" name="Data Brief">
        <title>Shoot transcriptome of the giant reed, Arundo donax.</title>
        <authorList>
            <person name="Barrero R.A."/>
            <person name="Guerrero F.D."/>
            <person name="Moolhuijzen P."/>
            <person name="Goolsby J.A."/>
            <person name="Tidwell J."/>
            <person name="Bellgard S.E."/>
            <person name="Bellgard M.I."/>
        </authorList>
    </citation>
    <scope>NUCLEOTIDE SEQUENCE</scope>
    <source>
        <tissue evidence="1">Shoot tissue taken approximately 20 cm above the soil surface</tissue>
    </source>
</reference>